<dbReference type="InterPro" id="IPR016024">
    <property type="entry name" value="ARM-type_fold"/>
</dbReference>
<dbReference type="InterPro" id="IPR043379">
    <property type="entry name" value="ANKAR"/>
</dbReference>
<proteinExistence type="predicted"/>
<accession>A0A1S3I3G9</accession>
<evidence type="ECO:0000313" key="1">
    <source>
        <dbReference type="Proteomes" id="UP000085678"/>
    </source>
</evidence>
<dbReference type="SUPFAM" id="SSF48371">
    <property type="entry name" value="ARM repeat"/>
    <property type="match status" value="1"/>
</dbReference>
<organism evidence="1 2">
    <name type="scientific">Lingula anatina</name>
    <name type="common">Brachiopod</name>
    <name type="synonym">Lingula unguis</name>
    <dbReference type="NCBI Taxonomy" id="7574"/>
    <lineage>
        <taxon>Eukaryota</taxon>
        <taxon>Metazoa</taxon>
        <taxon>Spiralia</taxon>
        <taxon>Lophotrochozoa</taxon>
        <taxon>Brachiopoda</taxon>
        <taxon>Linguliformea</taxon>
        <taxon>Lingulata</taxon>
        <taxon>Lingulida</taxon>
        <taxon>Linguloidea</taxon>
        <taxon>Lingulidae</taxon>
        <taxon>Lingula</taxon>
    </lineage>
</organism>
<dbReference type="PANTHER" id="PTHR46464:SF1">
    <property type="entry name" value="ANKYRIN AND ARMADILLO REPEAT-CONTAINING PROTEIN"/>
    <property type="match status" value="1"/>
</dbReference>
<dbReference type="AlphaFoldDB" id="A0A1S3I3G9"/>
<dbReference type="Gene3D" id="1.25.10.10">
    <property type="entry name" value="Leucine-rich Repeat Variant"/>
    <property type="match status" value="1"/>
</dbReference>
<dbReference type="KEGG" id="lak:106160348"/>
<dbReference type="Pfam" id="PF00514">
    <property type="entry name" value="Arm"/>
    <property type="match status" value="1"/>
</dbReference>
<dbReference type="GeneID" id="106160348"/>
<name>A0A1S3I3G9_LINAN</name>
<dbReference type="RefSeq" id="XP_013392381.1">
    <property type="nucleotide sequence ID" value="XM_013536927.1"/>
</dbReference>
<keyword evidence="1" id="KW-1185">Reference proteome</keyword>
<dbReference type="InterPro" id="IPR000225">
    <property type="entry name" value="Armadillo"/>
</dbReference>
<reference evidence="2" key="1">
    <citation type="submission" date="2025-08" db="UniProtKB">
        <authorList>
            <consortium name="RefSeq"/>
        </authorList>
    </citation>
    <scope>IDENTIFICATION</scope>
    <source>
        <tissue evidence="2">Gonads</tissue>
    </source>
</reference>
<evidence type="ECO:0000313" key="2">
    <source>
        <dbReference type="RefSeq" id="XP_013392381.1"/>
    </source>
</evidence>
<dbReference type="InterPro" id="IPR011989">
    <property type="entry name" value="ARM-like"/>
</dbReference>
<dbReference type="OrthoDB" id="1683831at2759"/>
<dbReference type="Proteomes" id="UP000085678">
    <property type="component" value="Unplaced"/>
</dbReference>
<dbReference type="STRING" id="7574.A0A1S3I3G9"/>
<gene>
    <name evidence="2" type="primary">LOC106160348</name>
</gene>
<protein>
    <submittedName>
        <fullName evidence="2">Ankyrin and armadillo repeat-containing protein-like</fullName>
    </submittedName>
</protein>
<sequence>MTSLDDLVVGDAIAAAMQTNKYTASFFEKYDTYDTYELIACTHSHWFLSSEDLKVSVEMPLGLVKKMVPLGQNENQCLFLLPEDDMEGCDPLDFRELHQIIRETTIGIYVFGQLPSISLEANFDQSTSCQLPQAYVDTRLGQVLINIDYMMKALWHGVYFPKEKRTKFSEKWRKSLDVNSQGKPETKKPFITEFTSAGSFMASFAHTRAGIPDAMITSGAINHLLEHLFSDSEEVRSAVACALGYLSFNKTTARALLVACRNRPKYYDLLMDNIGLNPKISADFVDDFKRAKLVGLPSQSLEINGGPPIIPHNIVRDGSKLKKHFRPTNFYLPPNKKEIKAELGTCRSFPLLHTNMATADAG</sequence>
<dbReference type="PANTHER" id="PTHR46464">
    <property type="entry name" value="ANK_REP_REGION DOMAIN-CONTAINING PROTEIN"/>
    <property type="match status" value="1"/>
</dbReference>
<dbReference type="InParanoid" id="A0A1S3I3G9"/>